<dbReference type="Proteomes" id="UP001500279">
    <property type="component" value="Unassembled WGS sequence"/>
</dbReference>
<keyword evidence="6" id="KW-1185">Reference proteome</keyword>
<dbReference type="Gene3D" id="3.40.50.880">
    <property type="match status" value="1"/>
</dbReference>
<reference evidence="5 6" key="1">
    <citation type="journal article" date="2019" name="Int. J. Syst. Evol. Microbiol.">
        <title>The Global Catalogue of Microorganisms (GCM) 10K type strain sequencing project: providing services to taxonomists for standard genome sequencing and annotation.</title>
        <authorList>
            <consortium name="The Broad Institute Genomics Platform"/>
            <consortium name="The Broad Institute Genome Sequencing Center for Infectious Disease"/>
            <person name="Wu L."/>
            <person name="Ma J."/>
        </authorList>
    </citation>
    <scope>NUCLEOTIDE SEQUENCE [LARGE SCALE GENOMIC DNA]</scope>
    <source>
        <strain evidence="5 6">JCM 15503</strain>
    </source>
</reference>
<dbReference type="PANTHER" id="PTHR43130">
    <property type="entry name" value="ARAC-FAMILY TRANSCRIPTIONAL REGULATOR"/>
    <property type="match status" value="1"/>
</dbReference>
<dbReference type="PROSITE" id="PS01124">
    <property type="entry name" value="HTH_ARAC_FAMILY_2"/>
    <property type="match status" value="1"/>
</dbReference>
<dbReference type="InterPro" id="IPR020449">
    <property type="entry name" value="Tscrpt_reg_AraC-type_HTH"/>
</dbReference>
<sequence length="370" mass="40445">MGTHDTSRAKTQTEGRMNDAAALSIARRAKPVIDVTVVLTEASFASTSVAPIEIFHSAGTLWNLFHGLSSEPRFRVKVASVDGARVTTLCALGLTPECGIEDIEETDLIILPASGLDVQDRIARTTSLLPWLRKWHDRGTYIAGICTGVAFLAECGLLDGRQATTHWAVADTLKARYPQVLWRPDQFVTEDGHVFCSGGVYASIDLSLFLVDKFCGHEIALKCAKSLLLSMPRSSQAGYAVLPLSLPHADSKIRETEEFLLAHLAEDMATETLAERIGMGARSFIRRFKAATGQAPGAYTQALRIASAKEMLESGKVPVALIAEKVGYADLAFFRRLFKRHTGLTPSDYRERFGRMTFERGALMPGRQAS</sequence>
<organism evidence="5 6">
    <name type="scientific">Ideonella azotifigens</name>
    <dbReference type="NCBI Taxonomy" id="513160"/>
    <lineage>
        <taxon>Bacteria</taxon>
        <taxon>Pseudomonadati</taxon>
        <taxon>Pseudomonadota</taxon>
        <taxon>Betaproteobacteria</taxon>
        <taxon>Burkholderiales</taxon>
        <taxon>Sphaerotilaceae</taxon>
        <taxon>Ideonella</taxon>
    </lineage>
</organism>
<evidence type="ECO:0000313" key="5">
    <source>
        <dbReference type="EMBL" id="GAA0766361.1"/>
    </source>
</evidence>
<dbReference type="Gene3D" id="1.10.10.60">
    <property type="entry name" value="Homeodomain-like"/>
    <property type="match status" value="2"/>
</dbReference>
<dbReference type="InterPro" id="IPR052158">
    <property type="entry name" value="INH-QAR"/>
</dbReference>
<dbReference type="Pfam" id="PF12833">
    <property type="entry name" value="HTH_18"/>
    <property type="match status" value="1"/>
</dbReference>
<feature type="domain" description="HTH araC/xylS-type" evidence="4">
    <location>
        <begin position="254"/>
        <end position="352"/>
    </location>
</feature>
<dbReference type="PANTHER" id="PTHR43130:SF3">
    <property type="entry name" value="HTH-TYPE TRANSCRIPTIONAL REGULATOR RV1931C"/>
    <property type="match status" value="1"/>
</dbReference>
<evidence type="ECO:0000259" key="4">
    <source>
        <dbReference type="PROSITE" id="PS01124"/>
    </source>
</evidence>
<dbReference type="CDD" id="cd03138">
    <property type="entry name" value="GATase1_AraC_2"/>
    <property type="match status" value="1"/>
</dbReference>
<evidence type="ECO:0000256" key="2">
    <source>
        <dbReference type="ARBA" id="ARBA00023125"/>
    </source>
</evidence>
<protein>
    <submittedName>
        <fullName evidence="5">GlxA family transcriptional regulator</fullName>
    </submittedName>
</protein>
<dbReference type="SUPFAM" id="SSF52317">
    <property type="entry name" value="Class I glutamine amidotransferase-like"/>
    <property type="match status" value="1"/>
</dbReference>
<dbReference type="InterPro" id="IPR029062">
    <property type="entry name" value="Class_I_gatase-like"/>
</dbReference>
<gene>
    <name evidence="5" type="ORF">GCM10009107_54440</name>
</gene>
<keyword evidence="1" id="KW-0805">Transcription regulation</keyword>
<dbReference type="Pfam" id="PF01965">
    <property type="entry name" value="DJ-1_PfpI"/>
    <property type="match status" value="1"/>
</dbReference>
<proteinExistence type="predicted"/>
<dbReference type="InterPro" id="IPR009057">
    <property type="entry name" value="Homeodomain-like_sf"/>
</dbReference>
<accession>A0ABN1KGR2</accession>
<evidence type="ECO:0000256" key="3">
    <source>
        <dbReference type="ARBA" id="ARBA00023163"/>
    </source>
</evidence>
<dbReference type="SUPFAM" id="SSF46689">
    <property type="entry name" value="Homeodomain-like"/>
    <property type="match status" value="2"/>
</dbReference>
<dbReference type="SMART" id="SM00342">
    <property type="entry name" value="HTH_ARAC"/>
    <property type="match status" value="1"/>
</dbReference>
<evidence type="ECO:0000256" key="1">
    <source>
        <dbReference type="ARBA" id="ARBA00023015"/>
    </source>
</evidence>
<dbReference type="PRINTS" id="PR00032">
    <property type="entry name" value="HTHARAC"/>
</dbReference>
<dbReference type="InterPro" id="IPR018060">
    <property type="entry name" value="HTH_AraC"/>
</dbReference>
<keyword evidence="3" id="KW-0804">Transcription</keyword>
<comment type="caution">
    <text evidence="5">The sequence shown here is derived from an EMBL/GenBank/DDBJ whole genome shotgun (WGS) entry which is preliminary data.</text>
</comment>
<dbReference type="InterPro" id="IPR002818">
    <property type="entry name" value="DJ-1/PfpI"/>
</dbReference>
<evidence type="ECO:0000313" key="6">
    <source>
        <dbReference type="Proteomes" id="UP001500279"/>
    </source>
</evidence>
<name>A0ABN1KGR2_9BURK</name>
<dbReference type="EMBL" id="BAAAEW010000042">
    <property type="protein sequence ID" value="GAA0766361.1"/>
    <property type="molecule type" value="Genomic_DNA"/>
</dbReference>
<keyword evidence="2" id="KW-0238">DNA-binding</keyword>